<feature type="domain" description="GFO/IDH/MocA-like oxidoreductase" evidence="2">
    <location>
        <begin position="136"/>
        <end position="257"/>
    </location>
</feature>
<dbReference type="Proteomes" id="UP000542813">
    <property type="component" value="Unassembled WGS sequence"/>
</dbReference>
<name>A0A7W9LLV6_9ACTN</name>
<dbReference type="RefSeq" id="WP_184823335.1">
    <property type="nucleotide sequence ID" value="NZ_JACHMM010000001.1"/>
</dbReference>
<dbReference type="InterPro" id="IPR051450">
    <property type="entry name" value="Gfo/Idh/MocA_Oxidoreductases"/>
</dbReference>
<dbReference type="PANTHER" id="PTHR43377:SF1">
    <property type="entry name" value="BILIVERDIN REDUCTASE A"/>
    <property type="match status" value="1"/>
</dbReference>
<keyword evidence="4" id="KW-1185">Reference proteome</keyword>
<dbReference type="Pfam" id="PF22725">
    <property type="entry name" value="GFO_IDH_MocA_C3"/>
    <property type="match status" value="1"/>
</dbReference>
<dbReference type="InterPro" id="IPR000683">
    <property type="entry name" value="Gfo/Idh/MocA-like_OxRdtase_N"/>
</dbReference>
<dbReference type="AlphaFoldDB" id="A0A7W9LLV6"/>
<proteinExistence type="predicted"/>
<dbReference type="InterPro" id="IPR036291">
    <property type="entry name" value="NAD(P)-bd_dom_sf"/>
</dbReference>
<evidence type="ECO:0000259" key="1">
    <source>
        <dbReference type="Pfam" id="PF01408"/>
    </source>
</evidence>
<dbReference type="SUPFAM" id="SSF51735">
    <property type="entry name" value="NAD(P)-binding Rossmann-fold domains"/>
    <property type="match status" value="1"/>
</dbReference>
<protein>
    <submittedName>
        <fullName evidence="3">Putative dehydrogenase</fullName>
    </submittedName>
</protein>
<dbReference type="Gene3D" id="3.40.50.720">
    <property type="entry name" value="NAD(P)-binding Rossmann-like Domain"/>
    <property type="match status" value="1"/>
</dbReference>
<gene>
    <name evidence="3" type="ORF">HD601_003151</name>
</gene>
<dbReference type="GO" id="GO:0000166">
    <property type="term" value="F:nucleotide binding"/>
    <property type="evidence" value="ECO:0007669"/>
    <property type="project" value="InterPro"/>
</dbReference>
<dbReference type="InterPro" id="IPR055170">
    <property type="entry name" value="GFO_IDH_MocA-like_dom"/>
</dbReference>
<dbReference type="SUPFAM" id="SSF55347">
    <property type="entry name" value="Glyceraldehyde-3-phosphate dehydrogenase-like, C-terminal domain"/>
    <property type="match status" value="1"/>
</dbReference>
<feature type="domain" description="Gfo/Idh/MocA-like oxidoreductase N-terminal" evidence="1">
    <location>
        <begin position="10"/>
        <end position="128"/>
    </location>
</feature>
<evidence type="ECO:0000259" key="2">
    <source>
        <dbReference type="Pfam" id="PF22725"/>
    </source>
</evidence>
<sequence>MNSTPGGRPFRLGIVGAGSIAETHAAAAAALPGVTVAGVCDVRADAARELAARHDTAWFADHHRMLDAVRPDGVIVTAPHALHAPITVDAAAAGVHVLVEKPMATTVADCELMIAACREHRVQLGVGHVLHHLPTVREARRLLGAGDIGRPAVIAERRTAHYAPDARPGWFFDPELAGGGILMNVGAHSIDKIHWLGGAPAERVVARVSSKPGVAVETEAVGLLELANGLAAAISVTGTGLPFHDQTEIVGDDGALRLSRDTGLSVFRAGSGSGDGTLVVRPEDDDIEAAFRDQLADFVDACRSQRPPAVDGAYGRSVVATATAMYQSAARTELVRIAPLASEAA</sequence>
<accession>A0A7W9LLV6</accession>
<dbReference type="Pfam" id="PF01408">
    <property type="entry name" value="GFO_IDH_MocA"/>
    <property type="match status" value="1"/>
</dbReference>
<dbReference type="PANTHER" id="PTHR43377">
    <property type="entry name" value="BILIVERDIN REDUCTASE A"/>
    <property type="match status" value="1"/>
</dbReference>
<comment type="caution">
    <text evidence="3">The sequence shown here is derived from an EMBL/GenBank/DDBJ whole genome shotgun (WGS) entry which is preliminary data.</text>
</comment>
<evidence type="ECO:0000313" key="3">
    <source>
        <dbReference type="EMBL" id="MBB5788576.1"/>
    </source>
</evidence>
<organism evidence="3 4">
    <name type="scientific">Jiangella mangrovi</name>
    <dbReference type="NCBI Taxonomy" id="1524084"/>
    <lineage>
        <taxon>Bacteria</taxon>
        <taxon>Bacillati</taxon>
        <taxon>Actinomycetota</taxon>
        <taxon>Actinomycetes</taxon>
        <taxon>Jiangellales</taxon>
        <taxon>Jiangellaceae</taxon>
        <taxon>Jiangella</taxon>
    </lineage>
</organism>
<reference evidence="3 4" key="1">
    <citation type="submission" date="2020-08" db="EMBL/GenBank/DDBJ databases">
        <title>Sequencing the genomes of 1000 actinobacteria strains.</title>
        <authorList>
            <person name="Klenk H.-P."/>
        </authorList>
    </citation>
    <scope>NUCLEOTIDE SEQUENCE [LARGE SCALE GENOMIC DNA]</scope>
    <source>
        <strain evidence="3 4">DSM 102122</strain>
    </source>
</reference>
<dbReference type="EMBL" id="JACHMM010000001">
    <property type="protein sequence ID" value="MBB5788576.1"/>
    <property type="molecule type" value="Genomic_DNA"/>
</dbReference>
<dbReference type="Gene3D" id="3.30.360.10">
    <property type="entry name" value="Dihydrodipicolinate Reductase, domain 2"/>
    <property type="match status" value="1"/>
</dbReference>
<evidence type="ECO:0000313" key="4">
    <source>
        <dbReference type="Proteomes" id="UP000542813"/>
    </source>
</evidence>